<reference evidence="11 12" key="1">
    <citation type="journal article" date="2019" name="Philos. Trans. R. Soc. Lond., B, Biol. Sci.">
        <title>Ant behaviour and brain gene expression of defending hosts depend on the ecological success of the intruding social parasite.</title>
        <authorList>
            <person name="Kaur R."/>
            <person name="Stoldt M."/>
            <person name="Jongepier E."/>
            <person name="Feldmeyer B."/>
            <person name="Menzel F."/>
            <person name="Bornberg-Bauer E."/>
            <person name="Foitzik S."/>
        </authorList>
    </citation>
    <scope>NUCLEOTIDE SEQUENCE [LARGE SCALE GENOMIC DNA]</scope>
    <source>
        <tissue evidence="11">Whole body</tissue>
    </source>
</reference>
<keyword evidence="5 9" id="KW-1133">Transmembrane helix</keyword>
<feature type="transmembrane region" description="Helical" evidence="9">
    <location>
        <begin position="106"/>
        <end position="126"/>
    </location>
</feature>
<feature type="transmembrane region" description="Helical" evidence="9">
    <location>
        <begin position="211"/>
        <end position="232"/>
    </location>
</feature>
<evidence type="ECO:0000256" key="5">
    <source>
        <dbReference type="ARBA" id="ARBA00022989"/>
    </source>
</evidence>
<feature type="coiled-coil region" evidence="7">
    <location>
        <begin position="606"/>
        <end position="661"/>
    </location>
</feature>
<dbReference type="Proteomes" id="UP000310200">
    <property type="component" value="Unassembled WGS sequence"/>
</dbReference>
<keyword evidence="7" id="KW-0175">Coiled coil</keyword>
<feature type="domain" description="Amino acid transporter transmembrane" evidence="10">
    <location>
        <begin position="29"/>
        <end position="416"/>
    </location>
</feature>
<evidence type="ECO:0000256" key="7">
    <source>
        <dbReference type="SAM" id="Coils"/>
    </source>
</evidence>
<evidence type="ECO:0000256" key="3">
    <source>
        <dbReference type="ARBA" id="ARBA00022692"/>
    </source>
</evidence>
<feature type="transmembrane region" description="Helical" evidence="9">
    <location>
        <begin position="171"/>
        <end position="191"/>
    </location>
</feature>
<feature type="compositionally biased region" description="Basic and acidic residues" evidence="8">
    <location>
        <begin position="950"/>
        <end position="965"/>
    </location>
</feature>
<dbReference type="GO" id="GO:0016020">
    <property type="term" value="C:membrane"/>
    <property type="evidence" value="ECO:0007669"/>
    <property type="project" value="UniProtKB-SubCell"/>
</dbReference>
<dbReference type="EMBL" id="QBLH01002061">
    <property type="protein sequence ID" value="TGZ49964.1"/>
    <property type="molecule type" value="Genomic_DNA"/>
</dbReference>
<proteinExistence type="predicted"/>
<name>A0A4V3SAR0_9HYME</name>
<dbReference type="InterPro" id="IPR013057">
    <property type="entry name" value="AA_transpt_TM"/>
</dbReference>
<evidence type="ECO:0000256" key="9">
    <source>
        <dbReference type="SAM" id="Phobius"/>
    </source>
</evidence>
<feature type="transmembrane region" description="Helical" evidence="9">
    <location>
        <begin position="297"/>
        <end position="317"/>
    </location>
</feature>
<feature type="transmembrane region" description="Helical" evidence="9">
    <location>
        <begin position="363"/>
        <end position="385"/>
    </location>
</feature>
<keyword evidence="3 9" id="KW-0812">Transmembrane</keyword>
<evidence type="ECO:0000313" key="12">
    <source>
        <dbReference type="Proteomes" id="UP000310200"/>
    </source>
</evidence>
<dbReference type="GO" id="GO:0015179">
    <property type="term" value="F:L-amino acid transmembrane transporter activity"/>
    <property type="evidence" value="ECO:0007669"/>
    <property type="project" value="TreeGrafter"/>
</dbReference>
<dbReference type="PANTHER" id="PTHR22950:SF646">
    <property type="entry name" value="SODIUM-COUPLED NEUTRAL AMINO ACID TRANSPORTER 10-RELATED"/>
    <property type="match status" value="1"/>
</dbReference>
<accession>A0A4V3SAR0</accession>
<evidence type="ECO:0000313" key="11">
    <source>
        <dbReference type="EMBL" id="TGZ49964.1"/>
    </source>
</evidence>
<comment type="caution">
    <text evidence="11">The sequence shown here is derived from an EMBL/GenBank/DDBJ whole genome shotgun (WGS) entry which is preliminary data.</text>
</comment>
<feature type="transmembrane region" description="Helical" evidence="9">
    <location>
        <begin position="35"/>
        <end position="52"/>
    </location>
</feature>
<sequence>MENKEPVGPRRIRESYNVEYSGPGFSKMISQMSHVMTLANSIIGVSVLAMPFCFKQCGIVLAVLVLLLCSALSRLACHFLVKSAVISRRRNFELLAFHAFGHMGKFLAELFIIGFMLGTCIAYFVVVGDLGPQIICKMMSKNPADIRTSLLIFTGVFIILPLGLLRNIDSLSSICTATIVFYVCLVLKIMGESTLHIFVGDWFDSVNYWRPAGILQCLPIFSMALFCQTQLFEIYETIPNVSLEKMNDVVRGALNICTLVYMCVGLFGYIAFCTQPFTGNILLSFEPSITSELIKLGFVFSVAFSFPLVIFPCRASLNSLLFRRVYTHESSVNYLPESRFRCLTIVIVSISMTIGILVPNIEFVLGIVGSTIGVMICLIFPTVFFISISSKNTNERLVAQGILIVGVWIMILGTYANLYAMEESTYTKLAMTNKPLVQINNLPLNIIKNDINDIVPDIPNSLELIPRAKDKINQLPEINILDKTELKVKDVRQEPPIPVERLIASEKPNIEKPDKIAVGSLVPEIKDIVETIKNDNLNAQSQVATNTDVKINVKIEESVTLKAEEKIKIIEEKEQSIDLQKNDNLINLDAIKKEESELAADGDIANARAAERHEQLRKTLEKHKLEQRQMMQEQKEILKDIKEQKQEFEREKQRMAKGEILKKNEKVQIDMKENVLPEIRSNMGENDKKAVENNEIIIEKNDKNVLKEKEWSNVDKVKLDEKQQPRDENNVNVVVEDSKKKLDVFHEISQNKNVEESQKISENAADKLPIKEAIVDRETPEKSLQKEKQDETKVERIEFNDSKNMKGPILNVLSKGILPRSVMEEGLAKENDNRQAKEEKREVLTNDVANASDKLQEKYDDKYSVPVALKMTNQSKLDKVIVPSLNKSEPEVLAIRRDILENNEREKRDVDGEISANDTKINGERLTEKSKSLVKDVEDADSETCSKLQESSKKSEAVKESERRITKPSTTEVPLINTNLYLSEQRITKTIRKFLVLWIKLRYKCLILKRIFMA</sequence>
<feature type="coiled-coil region" evidence="7">
    <location>
        <begin position="827"/>
        <end position="854"/>
    </location>
</feature>
<keyword evidence="12" id="KW-1185">Reference proteome</keyword>
<dbReference type="Pfam" id="PF01490">
    <property type="entry name" value="Aa_trans"/>
    <property type="match status" value="1"/>
</dbReference>
<keyword evidence="2" id="KW-0813">Transport</keyword>
<keyword evidence="4" id="KW-0029">Amino-acid transport</keyword>
<organism evidence="11 12">
    <name type="scientific">Temnothorax longispinosus</name>
    <dbReference type="NCBI Taxonomy" id="300112"/>
    <lineage>
        <taxon>Eukaryota</taxon>
        <taxon>Metazoa</taxon>
        <taxon>Ecdysozoa</taxon>
        <taxon>Arthropoda</taxon>
        <taxon>Hexapoda</taxon>
        <taxon>Insecta</taxon>
        <taxon>Pterygota</taxon>
        <taxon>Neoptera</taxon>
        <taxon>Endopterygota</taxon>
        <taxon>Hymenoptera</taxon>
        <taxon>Apocrita</taxon>
        <taxon>Aculeata</taxon>
        <taxon>Formicoidea</taxon>
        <taxon>Formicidae</taxon>
        <taxon>Myrmicinae</taxon>
        <taxon>Temnothorax</taxon>
    </lineage>
</organism>
<evidence type="ECO:0000256" key="6">
    <source>
        <dbReference type="ARBA" id="ARBA00023136"/>
    </source>
</evidence>
<keyword evidence="6 9" id="KW-0472">Membrane</keyword>
<feature type="transmembrane region" description="Helical" evidence="9">
    <location>
        <begin position="397"/>
        <end position="418"/>
    </location>
</feature>
<evidence type="ECO:0000256" key="1">
    <source>
        <dbReference type="ARBA" id="ARBA00004141"/>
    </source>
</evidence>
<comment type="subcellular location">
    <subcellularLocation>
        <location evidence="1">Membrane</location>
        <topology evidence="1">Multi-pass membrane protein</topology>
    </subcellularLocation>
</comment>
<feature type="transmembrane region" description="Helical" evidence="9">
    <location>
        <begin position="146"/>
        <end position="164"/>
    </location>
</feature>
<feature type="transmembrane region" description="Helical" evidence="9">
    <location>
        <begin position="58"/>
        <end position="81"/>
    </location>
</feature>
<dbReference type="AlphaFoldDB" id="A0A4V3SAR0"/>
<feature type="region of interest" description="Disordered" evidence="8">
    <location>
        <begin position="944"/>
        <end position="968"/>
    </location>
</feature>
<feature type="transmembrane region" description="Helical" evidence="9">
    <location>
        <begin position="253"/>
        <end position="277"/>
    </location>
</feature>
<dbReference type="PANTHER" id="PTHR22950">
    <property type="entry name" value="AMINO ACID TRANSPORTER"/>
    <property type="match status" value="1"/>
</dbReference>
<gene>
    <name evidence="11" type="ORF">DBV15_07471</name>
</gene>
<evidence type="ECO:0000259" key="10">
    <source>
        <dbReference type="Pfam" id="PF01490"/>
    </source>
</evidence>
<dbReference type="STRING" id="300112.A0A4V3SAR0"/>
<feature type="transmembrane region" description="Helical" evidence="9">
    <location>
        <begin position="338"/>
        <end position="357"/>
    </location>
</feature>
<protein>
    <submittedName>
        <fullName evidence="11">Putative sodium-coupled neutral amino acid transporter 10</fullName>
    </submittedName>
</protein>
<evidence type="ECO:0000256" key="4">
    <source>
        <dbReference type="ARBA" id="ARBA00022970"/>
    </source>
</evidence>
<evidence type="ECO:0000256" key="8">
    <source>
        <dbReference type="SAM" id="MobiDB-lite"/>
    </source>
</evidence>
<evidence type="ECO:0000256" key="2">
    <source>
        <dbReference type="ARBA" id="ARBA00022448"/>
    </source>
</evidence>